<protein>
    <submittedName>
        <fullName evidence="2">G1128 protein</fullName>
    </submittedName>
</protein>
<dbReference type="EMBL" id="CAXHTA020000002">
    <property type="protein sequence ID" value="CAL5219319.1"/>
    <property type="molecule type" value="Genomic_DNA"/>
</dbReference>
<evidence type="ECO:0000313" key="2">
    <source>
        <dbReference type="EMBL" id="CAL5219319.1"/>
    </source>
</evidence>
<proteinExistence type="predicted"/>
<feature type="region of interest" description="Disordered" evidence="1">
    <location>
        <begin position="177"/>
        <end position="196"/>
    </location>
</feature>
<accession>A0ABP1FL67</accession>
<name>A0ABP1FL67_9CHLO</name>
<organism evidence="2 3">
    <name type="scientific">Coccomyxa viridis</name>
    <dbReference type="NCBI Taxonomy" id="1274662"/>
    <lineage>
        <taxon>Eukaryota</taxon>
        <taxon>Viridiplantae</taxon>
        <taxon>Chlorophyta</taxon>
        <taxon>core chlorophytes</taxon>
        <taxon>Trebouxiophyceae</taxon>
        <taxon>Trebouxiophyceae incertae sedis</taxon>
        <taxon>Coccomyxaceae</taxon>
        <taxon>Coccomyxa</taxon>
    </lineage>
</organism>
<dbReference type="Proteomes" id="UP001497392">
    <property type="component" value="Unassembled WGS sequence"/>
</dbReference>
<comment type="caution">
    <text evidence="2">The sequence shown here is derived from an EMBL/GenBank/DDBJ whole genome shotgun (WGS) entry which is preliminary data.</text>
</comment>
<reference evidence="2 3" key="1">
    <citation type="submission" date="2024-06" db="EMBL/GenBank/DDBJ databases">
        <authorList>
            <person name="Kraege A."/>
            <person name="Thomma B."/>
        </authorList>
    </citation>
    <scope>NUCLEOTIDE SEQUENCE [LARGE SCALE GENOMIC DNA]</scope>
</reference>
<evidence type="ECO:0000256" key="1">
    <source>
        <dbReference type="SAM" id="MobiDB-lite"/>
    </source>
</evidence>
<feature type="region of interest" description="Disordered" evidence="1">
    <location>
        <begin position="333"/>
        <end position="376"/>
    </location>
</feature>
<gene>
    <name evidence="2" type="primary">g1128</name>
    <name evidence="2" type="ORF">VP750_LOCUS978</name>
</gene>
<feature type="compositionally biased region" description="Low complexity" evidence="1">
    <location>
        <begin position="338"/>
        <end position="348"/>
    </location>
</feature>
<keyword evidence="3" id="KW-1185">Reference proteome</keyword>
<evidence type="ECO:0000313" key="3">
    <source>
        <dbReference type="Proteomes" id="UP001497392"/>
    </source>
</evidence>
<sequence length="376" mass="39963">MLPGHEVTVARAAAILALTKAKAVHASKLLAFIILRYGINTARKLAAILAIISRRVLLRLQPAYKRLQRPTDLQQQVRALLTRWTAALSLAFNGQTLRLAAKYAVTVSVQRSCAAPGTTDNDMGLYIRLLGGLLWIQLGARKPQLHTLPYLKSWWPGATPSAAQVDAPATEELQLSPVPQVEKERPQRAPVLTSSTESFRSGLTGYAQLQAPKSSSPQKATRAVSEPYGRTARRMRLETTDVSPQDADCVDRAYAKITAQPSAPAAIQDSAVQRSASVEGAARILAPSVRVISPRESGPVMSGMKKVARSRGTRLAASLDTGAVLRDLLQTVAPVTPTGSSSGSSGTSAKGGLRGSVTSLPPGAARAQKENSGAWR</sequence>